<evidence type="ECO:0000256" key="12">
    <source>
        <dbReference type="SAM" id="SignalP"/>
    </source>
</evidence>
<dbReference type="STRING" id="4097.A0A1S4BA53"/>
<organism evidence="14 15">
    <name type="scientific">Nicotiana tabacum</name>
    <name type="common">Common tobacco</name>
    <dbReference type="NCBI Taxonomy" id="4097"/>
    <lineage>
        <taxon>Eukaryota</taxon>
        <taxon>Viridiplantae</taxon>
        <taxon>Streptophyta</taxon>
        <taxon>Embryophyta</taxon>
        <taxon>Tracheophyta</taxon>
        <taxon>Spermatophyta</taxon>
        <taxon>Magnoliopsida</taxon>
        <taxon>eudicotyledons</taxon>
        <taxon>Gunneridae</taxon>
        <taxon>Pentapetalae</taxon>
        <taxon>asterids</taxon>
        <taxon>lamiids</taxon>
        <taxon>Solanales</taxon>
        <taxon>Solanaceae</taxon>
        <taxon>Nicotianoideae</taxon>
        <taxon>Nicotianeae</taxon>
        <taxon>Nicotiana</taxon>
    </lineage>
</organism>
<dbReference type="Pfam" id="PF00560">
    <property type="entry name" value="LRR_1"/>
    <property type="match status" value="7"/>
</dbReference>
<gene>
    <name evidence="15" type="primary">LOC107806077</name>
</gene>
<evidence type="ECO:0000256" key="2">
    <source>
        <dbReference type="ARBA" id="ARBA00009592"/>
    </source>
</evidence>
<keyword evidence="8 11" id="KW-1133">Transmembrane helix</keyword>
<dbReference type="Proteomes" id="UP000790787">
    <property type="component" value="Chromosome 22"/>
</dbReference>
<dbReference type="OrthoDB" id="1279254at2759"/>
<dbReference type="RefSeq" id="XP_016485678.1">
    <property type="nucleotide sequence ID" value="XM_016630192.1"/>
</dbReference>
<dbReference type="SUPFAM" id="SSF52047">
    <property type="entry name" value="RNI-like"/>
    <property type="match status" value="1"/>
</dbReference>
<proteinExistence type="inferred from homology"/>
<dbReference type="KEGG" id="nta:107806077"/>
<dbReference type="SMART" id="SM00369">
    <property type="entry name" value="LRR_TYP"/>
    <property type="match status" value="9"/>
</dbReference>
<dbReference type="GO" id="GO:0051707">
    <property type="term" value="P:response to other organism"/>
    <property type="evidence" value="ECO:0007669"/>
    <property type="project" value="UniProtKB-ARBA"/>
</dbReference>
<evidence type="ECO:0000256" key="7">
    <source>
        <dbReference type="ARBA" id="ARBA00022737"/>
    </source>
</evidence>
<dbReference type="PANTHER" id="PTHR48063">
    <property type="entry name" value="LRR RECEPTOR-LIKE KINASE"/>
    <property type="match status" value="1"/>
</dbReference>
<name>A0A1S4BA53_TOBAC</name>
<feature type="chain" id="PRO_5010266649" evidence="12">
    <location>
        <begin position="25"/>
        <end position="949"/>
    </location>
</feature>
<evidence type="ECO:0000256" key="3">
    <source>
        <dbReference type="ARBA" id="ARBA00022475"/>
    </source>
</evidence>
<evidence type="ECO:0000256" key="8">
    <source>
        <dbReference type="ARBA" id="ARBA00022989"/>
    </source>
</evidence>
<protein>
    <submittedName>
        <fullName evidence="15">Probable leucine-rich repeat receptor-like protein kinase At5g63930</fullName>
    </submittedName>
    <submittedName>
        <fullName evidence="15">Receptor-like protein EIX2</fullName>
    </submittedName>
</protein>
<dbReference type="PaxDb" id="4097-A0A1S4BA53"/>
<dbReference type="GeneID" id="107806077"/>
<sequence>MKVLAITFCFFLFFISTNTKFSVCIDICRENEQQALESLKKEVYDPTNFLSSWIVGKDCCEWEGVVCHNLTRHVIELHIGGDGPNLLSNNLGWLPSLSNLENLEMEGVDLSNATNWLQVINMLPSLVELRLIDCSLHHIPPLLHHNFSSFETLDLSRNNFRSSIPKWVFDLPSLVSLDLSYSNFIGPFPEGPVNFTSLTSFRASGNSFNCLLPRWLFDLNNLETLELGSSGIEGAMPSEAANVTKHKYLDLSFNNLNSTIPNWSYRCKDLESLSLQGNNIEGVVSNAISNLSSITSIDLSGNMLSGKLPNVIGKLSKLGSLDLSGNLFEGELFELFNSRSNFLPAGLRNSSSLTRLYLRDNKLTGTLPESLSQLTILDEFDISNNTLEGVVTESHFTNWTQLRHFFASNNNLTLKVSQKWIPPFQAYRILIGSWNIGPLFPMWLQTQKNIISVDISNGGIQGEVPTWFWKLSSQFQFLDLSHNQFVGEVPTWFWNLSSQFRILDLSHNQFIGEVPIISTPYILLMLLGSNNFYGPLPQVPPDLNGLDLSNNSFSGGLSHLLCETNKNRSYELNILKLEGNDLSGEIPDCWMNWPELIVLNLGDNNLIGGIPRSMEVLSNLLSLDFRRNRLTGPLPSSLANCTKLLKIDLAENEFVGQLPPWLGMRLSKLIILSLSSNRFYGELPLEICYLKGLQILDLANNSFVGTIPRCISNLTAMIAKKKLGKLDLEYFLDVVGPSFREKAMVTTKGNNYQYDKTLALVTSMDMSNNNLCGDIPISFTSLVRLRFCNFSKNHLTGMIPNGIGDMKVLESIDLSKNQLSGQIPQSISSLSTLSFLNLSYNNLSGKIPVGTQLQSFTYSSFQGNELCGLPLLVNCSSGGQIPDVDIEKDESDEDELDWFYIAMSIGFGLSFWGVCSCLLFKRSWRHAYYQFLDSCWESLRVKIQIWEWI</sequence>
<accession>A0A1S4BA53</accession>
<keyword evidence="3" id="KW-1003">Cell membrane</keyword>
<evidence type="ECO:0000256" key="1">
    <source>
        <dbReference type="ARBA" id="ARBA00004251"/>
    </source>
</evidence>
<keyword evidence="6 12" id="KW-0732">Signal</keyword>
<dbReference type="AlphaFoldDB" id="A0A1S4BA53"/>
<feature type="domain" description="Leucine-rich repeat-containing N-terminal plant-type" evidence="13">
    <location>
        <begin position="31"/>
        <end position="67"/>
    </location>
</feature>
<evidence type="ECO:0000313" key="15">
    <source>
        <dbReference type="RefSeq" id="XP_016485678.1"/>
    </source>
</evidence>
<dbReference type="Pfam" id="PF08263">
    <property type="entry name" value="LRRNT_2"/>
    <property type="match status" value="1"/>
</dbReference>
<dbReference type="FunFam" id="3.80.10.10:FF:000095">
    <property type="entry name" value="LRR receptor-like serine/threonine-protein kinase GSO1"/>
    <property type="match status" value="1"/>
</dbReference>
<feature type="transmembrane region" description="Helical" evidence="11">
    <location>
        <begin position="898"/>
        <end position="920"/>
    </location>
</feature>
<evidence type="ECO:0000256" key="4">
    <source>
        <dbReference type="ARBA" id="ARBA00022614"/>
    </source>
</evidence>
<dbReference type="GO" id="GO:0006952">
    <property type="term" value="P:defense response"/>
    <property type="evidence" value="ECO:0007669"/>
    <property type="project" value="UniProtKB-ARBA"/>
</dbReference>
<comment type="similarity">
    <text evidence="2">Belongs to the RLP family.</text>
</comment>
<dbReference type="InterPro" id="IPR003591">
    <property type="entry name" value="Leu-rich_rpt_typical-subtyp"/>
</dbReference>
<dbReference type="PANTHER" id="PTHR48063:SF98">
    <property type="entry name" value="LRR RECEPTOR-LIKE SERINE_THREONINE-PROTEIN KINASE FLS2"/>
    <property type="match status" value="1"/>
</dbReference>
<dbReference type="Gene3D" id="3.80.10.10">
    <property type="entry name" value="Ribonuclease Inhibitor"/>
    <property type="match status" value="5"/>
</dbReference>
<evidence type="ECO:0000256" key="6">
    <source>
        <dbReference type="ARBA" id="ARBA00022729"/>
    </source>
</evidence>
<evidence type="ECO:0000256" key="10">
    <source>
        <dbReference type="ARBA" id="ARBA00023180"/>
    </source>
</evidence>
<dbReference type="SMART" id="SM00365">
    <property type="entry name" value="LRR_SD22"/>
    <property type="match status" value="5"/>
</dbReference>
<dbReference type="OMA" id="MAFIPIF"/>
<comment type="subcellular location">
    <subcellularLocation>
        <location evidence="1">Cell membrane</location>
        <topology evidence="1">Single-pass type I membrane protein</topology>
    </subcellularLocation>
</comment>
<keyword evidence="14" id="KW-1185">Reference proteome</keyword>
<dbReference type="FunFam" id="3.80.10.10:FF:000213">
    <property type="entry name" value="Tyrosine-sulfated glycopeptide receptor 1"/>
    <property type="match status" value="1"/>
</dbReference>
<keyword evidence="9 11" id="KW-0472">Membrane</keyword>
<evidence type="ECO:0000256" key="9">
    <source>
        <dbReference type="ARBA" id="ARBA00023136"/>
    </source>
</evidence>
<reference evidence="15" key="2">
    <citation type="submission" date="2025-08" db="UniProtKB">
        <authorList>
            <consortium name="RefSeq"/>
        </authorList>
    </citation>
    <scope>IDENTIFICATION</scope>
    <source>
        <tissue evidence="15">Leaf</tissue>
    </source>
</reference>
<dbReference type="InterPro" id="IPR046956">
    <property type="entry name" value="RLP23-like"/>
</dbReference>
<dbReference type="InterPro" id="IPR013210">
    <property type="entry name" value="LRR_N_plant-typ"/>
</dbReference>
<keyword evidence="7" id="KW-0677">Repeat</keyword>
<keyword evidence="4" id="KW-0433">Leucine-rich repeat</keyword>
<keyword evidence="10" id="KW-0325">Glycoprotein</keyword>
<dbReference type="InterPro" id="IPR032675">
    <property type="entry name" value="LRR_dom_sf"/>
</dbReference>
<dbReference type="SUPFAM" id="SSF52058">
    <property type="entry name" value="L domain-like"/>
    <property type="match status" value="2"/>
</dbReference>
<evidence type="ECO:0000256" key="11">
    <source>
        <dbReference type="SAM" id="Phobius"/>
    </source>
</evidence>
<dbReference type="InterPro" id="IPR001611">
    <property type="entry name" value="Leu-rich_rpt"/>
</dbReference>
<feature type="signal peptide" evidence="12">
    <location>
        <begin position="1"/>
        <end position="24"/>
    </location>
</feature>
<dbReference type="SMR" id="A0A1S4BA53"/>
<evidence type="ECO:0000313" key="14">
    <source>
        <dbReference type="Proteomes" id="UP000790787"/>
    </source>
</evidence>
<dbReference type="GO" id="GO:0005886">
    <property type="term" value="C:plasma membrane"/>
    <property type="evidence" value="ECO:0007669"/>
    <property type="project" value="UniProtKB-SubCell"/>
</dbReference>
<evidence type="ECO:0000256" key="5">
    <source>
        <dbReference type="ARBA" id="ARBA00022692"/>
    </source>
</evidence>
<keyword evidence="5 11" id="KW-0812">Transmembrane</keyword>
<dbReference type="RefSeq" id="XP_016485678.1">
    <property type="nucleotide sequence ID" value="XM_016630192.2"/>
</dbReference>
<reference evidence="14" key="1">
    <citation type="journal article" date="2014" name="Nat. Commun.">
        <title>The tobacco genome sequence and its comparison with those of tomato and potato.</title>
        <authorList>
            <person name="Sierro N."/>
            <person name="Battey J.N."/>
            <person name="Ouadi S."/>
            <person name="Bakaher N."/>
            <person name="Bovet L."/>
            <person name="Willig A."/>
            <person name="Goepfert S."/>
            <person name="Peitsch M.C."/>
            <person name="Ivanov N.V."/>
        </authorList>
    </citation>
    <scope>NUCLEOTIDE SEQUENCE [LARGE SCALE GENOMIC DNA]</scope>
</reference>
<dbReference type="Pfam" id="PF13855">
    <property type="entry name" value="LRR_8"/>
    <property type="match status" value="2"/>
</dbReference>
<evidence type="ECO:0000259" key="13">
    <source>
        <dbReference type="Pfam" id="PF08263"/>
    </source>
</evidence>